<dbReference type="Pfam" id="PF10048">
    <property type="entry name" value="DUF2282"/>
    <property type="match status" value="1"/>
</dbReference>
<keyword evidence="3" id="KW-1185">Reference proteome</keyword>
<protein>
    <submittedName>
        <fullName evidence="2">DUF2282 domain-containing protein</fullName>
    </submittedName>
</protein>
<accession>A0A6L6PEV3</accession>
<feature type="signal peptide" evidence="1">
    <location>
        <begin position="1"/>
        <end position="24"/>
    </location>
</feature>
<proteinExistence type="predicted"/>
<dbReference type="EMBL" id="WNKY01000006">
    <property type="protein sequence ID" value="MTV37562.1"/>
    <property type="molecule type" value="Genomic_DNA"/>
</dbReference>
<evidence type="ECO:0000313" key="3">
    <source>
        <dbReference type="Proteomes" id="UP000475582"/>
    </source>
</evidence>
<gene>
    <name evidence="2" type="ORF">GM676_08190</name>
</gene>
<evidence type="ECO:0000256" key="1">
    <source>
        <dbReference type="SAM" id="SignalP"/>
    </source>
</evidence>
<dbReference type="RefSeq" id="WP_155463040.1">
    <property type="nucleotide sequence ID" value="NZ_WNKY01000006.1"/>
</dbReference>
<dbReference type="Proteomes" id="UP000475582">
    <property type="component" value="Unassembled WGS sequence"/>
</dbReference>
<keyword evidence="1" id="KW-0732">Signal</keyword>
<evidence type="ECO:0000313" key="2">
    <source>
        <dbReference type="EMBL" id="MTV37562.1"/>
    </source>
</evidence>
<feature type="chain" id="PRO_5026717989" evidence="1">
    <location>
        <begin position="25"/>
        <end position="109"/>
    </location>
</feature>
<dbReference type="InterPro" id="IPR018740">
    <property type="entry name" value="DUF2282_membr"/>
</dbReference>
<dbReference type="AlphaFoldDB" id="A0A6L6PEV3"/>
<comment type="caution">
    <text evidence="2">The sequence shown here is derived from an EMBL/GenBank/DDBJ whole genome shotgun (WGS) entry which is preliminary data.</text>
</comment>
<sequence>MLVKTASSAGFLLLVLMHINHATASEEAQSAPAEEVPYFLTVGAQAEMEKCFGLANAKSKECVADADSDDCKVSEKKSKDGSEFTYVPRDSCVKQGGQKVMTKRPKPQK</sequence>
<name>A0A6L6PEV3_9BURK</name>
<reference evidence="2 3" key="1">
    <citation type="submission" date="2019-11" db="EMBL/GenBank/DDBJ databases">
        <title>Type strains purchased from KCTC, JCM and DSMZ.</title>
        <authorList>
            <person name="Lu H."/>
        </authorList>
    </citation>
    <scope>NUCLEOTIDE SEQUENCE [LARGE SCALE GENOMIC DNA]</scope>
    <source>
        <strain evidence="2 3">KCTC 22382</strain>
    </source>
</reference>
<organism evidence="2 3">
    <name type="scientific">Duganella radicis</name>
    <dbReference type="NCBI Taxonomy" id="551988"/>
    <lineage>
        <taxon>Bacteria</taxon>
        <taxon>Pseudomonadati</taxon>
        <taxon>Pseudomonadota</taxon>
        <taxon>Betaproteobacteria</taxon>
        <taxon>Burkholderiales</taxon>
        <taxon>Oxalobacteraceae</taxon>
        <taxon>Telluria group</taxon>
        <taxon>Duganella</taxon>
    </lineage>
</organism>